<dbReference type="InterPro" id="IPR009948">
    <property type="entry name" value="Syd"/>
</dbReference>
<dbReference type="Proteomes" id="UP000785613">
    <property type="component" value="Unassembled WGS sequence"/>
</dbReference>
<keyword evidence="5" id="KW-1185">Reference proteome</keyword>
<sequence>MNTERENTVGEVARTLLKLLEQASQPVEYDPEWPSPCAVLPPDADNMVAWRPVAMEPSPDFSGLGLRPDIIEFYTSFWGRGWEGGHDGEAVFLTVAWNAHESAQIRASLASQAAAGEPVFIATTDSDLFFGVDNASGAVWLCEPGYPPLREVAPSLAAFLTALA</sequence>
<dbReference type="EMBL" id="VUYU01000035">
    <property type="protein sequence ID" value="NHZ37892.1"/>
    <property type="molecule type" value="Genomic_DNA"/>
</dbReference>
<keyword evidence="3" id="KW-0472">Membrane</keyword>
<reference evidence="4 5" key="1">
    <citation type="submission" date="2019-09" db="EMBL/GenBank/DDBJ databases">
        <title>Taxonomy of Antarctic Massilia spp.: description of Massilia rubra sp. nov., Massilia aquatica sp. nov., Massilia mucilaginosa sp. nov., Massilia frigida sp. nov. isolated from streams, lakes and regoliths.</title>
        <authorList>
            <person name="Holochova P."/>
            <person name="Sedlacek I."/>
            <person name="Kralova S."/>
            <person name="Maslanova I."/>
            <person name="Busse H.-J."/>
            <person name="Stankova E."/>
            <person name="Vrbovska V."/>
            <person name="Kovarovic V."/>
            <person name="Bartak M."/>
            <person name="Svec P."/>
            <person name="Pantucek R."/>
        </authorList>
    </citation>
    <scope>NUCLEOTIDE SEQUENCE [LARGE SCALE GENOMIC DNA]</scope>
    <source>
        <strain evidence="4 5">CCM 8692</strain>
    </source>
</reference>
<dbReference type="Pfam" id="PF07348">
    <property type="entry name" value="Syd"/>
    <property type="match status" value="1"/>
</dbReference>
<name>A0ABX0M0N1_9BURK</name>
<protein>
    <recommendedName>
        <fullName evidence="6">SMI1/KNR4 family protein</fullName>
    </recommendedName>
</protein>
<evidence type="ECO:0008006" key="6">
    <source>
        <dbReference type="Google" id="ProtNLM"/>
    </source>
</evidence>
<evidence type="ECO:0000256" key="2">
    <source>
        <dbReference type="ARBA" id="ARBA00022519"/>
    </source>
</evidence>
<keyword evidence="1" id="KW-1003">Cell membrane</keyword>
<comment type="caution">
    <text evidence="4">The sequence shown here is derived from an EMBL/GenBank/DDBJ whole genome shotgun (WGS) entry which is preliminary data.</text>
</comment>
<evidence type="ECO:0000313" key="4">
    <source>
        <dbReference type="EMBL" id="NHZ37892.1"/>
    </source>
</evidence>
<evidence type="ECO:0000256" key="1">
    <source>
        <dbReference type="ARBA" id="ARBA00022475"/>
    </source>
</evidence>
<dbReference type="InterPro" id="IPR038228">
    <property type="entry name" value="Syd_sf"/>
</dbReference>
<gene>
    <name evidence="4" type="ORF">F0185_30490</name>
</gene>
<evidence type="ECO:0000313" key="5">
    <source>
        <dbReference type="Proteomes" id="UP000785613"/>
    </source>
</evidence>
<proteinExistence type="predicted"/>
<organism evidence="4 5">
    <name type="scientific">Massilia rubra</name>
    <dbReference type="NCBI Taxonomy" id="2607910"/>
    <lineage>
        <taxon>Bacteria</taxon>
        <taxon>Pseudomonadati</taxon>
        <taxon>Pseudomonadota</taxon>
        <taxon>Betaproteobacteria</taxon>
        <taxon>Burkholderiales</taxon>
        <taxon>Oxalobacteraceae</taxon>
        <taxon>Telluria group</taxon>
        <taxon>Massilia</taxon>
    </lineage>
</organism>
<accession>A0ABX0M0N1</accession>
<keyword evidence="2" id="KW-0997">Cell inner membrane</keyword>
<dbReference type="Gene3D" id="3.40.1580.20">
    <property type="entry name" value="Syd protein"/>
    <property type="match status" value="1"/>
</dbReference>
<evidence type="ECO:0000256" key="3">
    <source>
        <dbReference type="ARBA" id="ARBA00023136"/>
    </source>
</evidence>